<comment type="caution">
    <text evidence="1">The sequence shown here is derived from an EMBL/GenBank/DDBJ whole genome shotgun (WGS) entry which is preliminary data.</text>
</comment>
<dbReference type="EMBL" id="JOJP01000001">
    <property type="protein sequence ID" value="KEI70563.1"/>
    <property type="molecule type" value="Genomic_DNA"/>
</dbReference>
<name>A0A081K8T7_9GAMM</name>
<dbReference type="RefSeq" id="WP_020580847.1">
    <property type="nucleotide sequence ID" value="NZ_JOJP01000001.1"/>
</dbReference>
<proteinExistence type="predicted"/>
<keyword evidence="2" id="KW-1185">Reference proteome</keyword>
<evidence type="ECO:0000313" key="2">
    <source>
        <dbReference type="Proteomes" id="UP000027997"/>
    </source>
</evidence>
<sequence length="135" mass="14398">MIDPQLGRVGQVQPVDMALSDDRIYDRQNRNQASSGRLGRYDVKKAIVAAYILVGLPAGVYVHRAVFNALINHVSGLIAGPVGGIVGGAVSYFAGDLAARTLTCIANKVFQNRQVSAREPLASNLVYMGRGGRTN</sequence>
<gene>
    <name evidence="1" type="ORF">GV64_07270</name>
</gene>
<dbReference type="Proteomes" id="UP000027997">
    <property type="component" value="Unassembled WGS sequence"/>
</dbReference>
<protein>
    <submittedName>
        <fullName evidence="1">Uncharacterized protein</fullName>
    </submittedName>
</protein>
<dbReference type="AlphaFoldDB" id="A0A081K8T7"/>
<reference evidence="1 2" key="1">
    <citation type="submission" date="2014-06" db="EMBL/GenBank/DDBJ databases">
        <title>Whole Genome Sequences of Three Symbiotic Endozoicomonas Bacteria.</title>
        <authorList>
            <person name="Neave M.J."/>
            <person name="Apprill A."/>
            <person name="Voolstra C.R."/>
        </authorList>
    </citation>
    <scope>NUCLEOTIDE SEQUENCE [LARGE SCALE GENOMIC DNA]</scope>
    <source>
        <strain evidence="1 2">DSM 22380</strain>
    </source>
</reference>
<dbReference type="STRING" id="305900.GV64_07270"/>
<accession>A0A081K8T7</accession>
<organism evidence="1 2">
    <name type="scientific">Endozoicomonas elysicola</name>
    <dbReference type="NCBI Taxonomy" id="305900"/>
    <lineage>
        <taxon>Bacteria</taxon>
        <taxon>Pseudomonadati</taxon>
        <taxon>Pseudomonadota</taxon>
        <taxon>Gammaproteobacteria</taxon>
        <taxon>Oceanospirillales</taxon>
        <taxon>Endozoicomonadaceae</taxon>
        <taxon>Endozoicomonas</taxon>
    </lineage>
</organism>
<evidence type="ECO:0000313" key="1">
    <source>
        <dbReference type="EMBL" id="KEI70563.1"/>
    </source>
</evidence>